<evidence type="ECO:0000256" key="9">
    <source>
        <dbReference type="ARBA" id="ARBA00022840"/>
    </source>
</evidence>
<comment type="caution">
    <text evidence="15">The sequence shown here is derived from an EMBL/GenBank/DDBJ whole genome shotgun (WGS) entry which is preliminary data.</text>
</comment>
<evidence type="ECO:0000256" key="13">
    <source>
        <dbReference type="SAM" id="Phobius"/>
    </source>
</evidence>
<organism evidence="15 16">
    <name type="scientific">Methylophaga marina</name>
    <dbReference type="NCBI Taxonomy" id="45495"/>
    <lineage>
        <taxon>Bacteria</taxon>
        <taxon>Pseudomonadati</taxon>
        <taxon>Pseudomonadota</taxon>
        <taxon>Gammaproteobacteria</taxon>
        <taxon>Thiotrichales</taxon>
        <taxon>Piscirickettsiaceae</taxon>
        <taxon>Methylophaga</taxon>
    </lineage>
</organism>
<keyword evidence="4" id="KW-0597">Phosphoprotein</keyword>
<dbReference type="PROSITE" id="PS50109">
    <property type="entry name" value="HIS_KIN"/>
    <property type="match status" value="1"/>
</dbReference>
<name>A0ABN0TJ46_9GAMM</name>
<keyword evidence="9 15" id="KW-0067">ATP-binding</keyword>
<dbReference type="EC" id="2.7.13.3" evidence="3"/>
<sequence length="457" mass="50589">MKGSLRNKLLLSVFLVTGILCLAIGPFMYHTIKSDVKQILDDRLAASAKMLSHIVHQYDVKNEKPSSSLTNELIQQIEKNRENTEVIVCNVTRIDGELIISTEDDNRDVLTSVKDGYSFVRDNGTIWRVFKLTEHGISVTTAEKLDKRRQLFNIVLIGVVIPWVLAVLTLIISLYFIIQRVFKPMTQLQDHFDTHTGSSLTPIEIDDVPSEVKGVIAGFNALLARVKAVLESERRFTADAAHELRTPLAGITTQLQVAMLKQGAEADCNLKQANLAVKQLTELLDQLLMLARLDAEQMAAITASSSASEITSKALTPLHSMIKESQVEIHKIIHSDQDLFLPQELVAVAIRNVIKNAIQFSVPEQSVSILVTEQDDFVTWKITDEAGGIDAELLPNVTNRFVHDKKKGNFGLGLSITKAIVDILNGELNIANTKTGLRVEISLPHSSQGLGRDDTFT</sequence>
<dbReference type="InterPro" id="IPR036890">
    <property type="entry name" value="HATPase_C_sf"/>
</dbReference>
<evidence type="ECO:0000256" key="12">
    <source>
        <dbReference type="ARBA" id="ARBA00023136"/>
    </source>
</evidence>
<evidence type="ECO:0000256" key="4">
    <source>
        <dbReference type="ARBA" id="ARBA00022553"/>
    </source>
</evidence>
<gene>
    <name evidence="15" type="ORF">GCM10008964_13180</name>
</gene>
<dbReference type="InterPro" id="IPR036097">
    <property type="entry name" value="HisK_dim/P_sf"/>
</dbReference>
<dbReference type="InterPro" id="IPR003594">
    <property type="entry name" value="HATPase_dom"/>
</dbReference>
<dbReference type="EMBL" id="BAAADG010000004">
    <property type="protein sequence ID" value="GAA0222977.1"/>
    <property type="molecule type" value="Genomic_DNA"/>
</dbReference>
<dbReference type="GO" id="GO:0005524">
    <property type="term" value="F:ATP binding"/>
    <property type="evidence" value="ECO:0007669"/>
    <property type="project" value="UniProtKB-KW"/>
</dbReference>
<keyword evidence="10 13" id="KW-1133">Transmembrane helix</keyword>
<evidence type="ECO:0000256" key="2">
    <source>
        <dbReference type="ARBA" id="ARBA00004141"/>
    </source>
</evidence>
<keyword evidence="11" id="KW-0902">Two-component regulatory system</keyword>
<dbReference type="InterPro" id="IPR003661">
    <property type="entry name" value="HisK_dim/P_dom"/>
</dbReference>
<evidence type="ECO:0000256" key="7">
    <source>
        <dbReference type="ARBA" id="ARBA00022741"/>
    </source>
</evidence>
<evidence type="ECO:0000256" key="6">
    <source>
        <dbReference type="ARBA" id="ARBA00022692"/>
    </source>
</evidence>
<feature type="domain" description="Histidine kinase" evidence="14">
    <location>
        <begin position="239"/>
        <end position="447"/>
    </location>
</feature>
<dbReference type="SMART" id="SM00388">
    <property type="entry name" value="HisKA"/>
    <property type="match status" value="1"/>
</dbReference>
<comment type="catalytic activity">
    <reaction evidence="1">
        <text>ATP + protein L-histidine = ADP + protein N-phospho-L-histidine.</text>
        <dbReference type="EC" id="2.7.13.3"/>
    </reaction>
</comment>
<evidence type="ECO:0000256" key="5">
    <source>
        <dbReference type="ARBA" id="ARBA00022679"/>
    </source>
</evidence>
<keyword evidence="5" id="KW-0808">Transferase</keyword>
<dbReference type="PRINTS" id="PR00344">
    <property type="entry name" value="BCTRLSENSOR"/>
</dbReference>
<evidence type="ECO:0000259" key="14">
    <source>
        <dbReference type="PROSITE" id="PS50109"/>
    </source>
</evidence>
<protein>
    <recommendedName>
        <fullName evidence="3">histidine kinase</fullName>
        <ecNumber evidence="3">2.7.13.3</ecNumber>
    </recommendedName>
</protein>
<dbReference type="Proteomes" id="UP001501476">
    <property type="component" value="Unassembled WGS sequence"/>
</dbReference>
<dbReference type="PANTHER" id="PTHR45436:SF14">
    <property type="entry name" value="SENSOR PROTEIN QSEC"/>
    <property type="match status" value="1"/>
</dbReference>
<dbReference type="InterPro" id="IPR004358">
    <property type="entry name" value="Sig_transdc_His_kin-like_C"/>
</dbReference>
<dbReference type="CDD" id="cd00082">
    <property type="entry name" value="HisKA"/>
    <property type="match status" value="1"/>
</dbReference>
<comment type="subcellular location">
    <subcellularLocation>
        <location evidence="2">Membrane</location>
        <topology evidence="2">Multi-pass membrane protein</topology>
    </subcellularLocation>
</comment>
<keyword evidence="7" id="KW-0547">Nucleotide-binding</keyword>
<dbReference type="InterPro" id="IPR050428">
    <property type="entry name" value="TCS_sensor_his_kinase"/>
</dbReference>
<dbReference type="SUPFAM" id="SSF47384">
    <property type="entry name" value="Homodimeric domain of signal transducing histidine kinase"/>
    <property type="match status" value="1"/>
</dbReference>
<dbReference type="SUPFAM" id="SSF55874">
    <property type="entry name" value="ATPase domain of HSP90 chaperone/DNA topoisomerase II/histidine kinase"/>
    <property type="match status" value="1"/>
</dbReference>
<keyword evidence="16" id="KW-1185">Reference proteome</keyword>
<feature type="transmembrane region" description="Helical" evidence="13">
    <location>
        <begin position="151"/>
        <end position="178"/>
    </location>
</feature>
<evidence type="ECO:0000256" key="11">
    <source>
        <dbReference type="ARBA" id="ARBA00023012"/>
    </source>
</evidence>
<evidence type="ECO:0000313" key="15">
    <source>
        <dbReference type="EMBL" id="GAA0222977.1"/>
    </source>
</evidence>
<evidence type="ECO:0000256" key="1">
    <source>
        <dbReference type="ARBA" id="ARBA00000085"/>
    </source>
</evidence>
<accession>A0ABN0TJ46</accession>
<evidence type="ECO:0000313" key="16">
    <source>
        <dbReference type="Proteomes" id="UP001501476"/>
    </source>
</evidence>
<dbReference type="Gene3D" id="3.30.565.10">
    <property type="entry name" value="Histidine kinase-like ATPase, C-terminal domain"/>
    <property type="match status" value="1"/>
</dbReference>
<dbReference type="Pfam" id="PF02518">
    <property type="entry name" value="HATPase_c"/>
    <property type="match status" value="1"/>
</dbReference>
<keyword evidence="8" id="KW-0418">Kinase</keyword>
<dbReference type="Gene3D" id="1.10.287.130">
    <property type="match status" value="1"/>
</dbReference>
<dbReference type="SMART" id="SM00387">
    <property type="entry name" value="HATPase_c"/>
    <property type="match status" value="1"/>
</dbReference>
<dbReference type="RefSeq" id="WP_286304609.1">
    <property type="nucleotide sequence ID" value="NZ_AP027741.1"/>
</dbReference>
<keyword evidence="12 13" id="KW-0472">Membrane</keyword>
<proteinExistence type="predicted"/>
<dbReference type="InterPro" id="IPR005467">
    <property type="entry name" value="His_kinase_dom"/>
</dbReference>
<reference evidence="15 16" key="1">
    <citation type="journal article" date="2019" name="Int. J. Syst. Evol. Microbiol.">
        <title>The Global Catalogue of Microorganisms (GCM) 10K type strain sequencing project: providing services to taxonomists for standard genome sequencing and annotation.</title>
        <authorList>
            <consortium name="The Broad Institute Genomics Platform"/>
            <consortium name="The Broad Institute Genome Sequencing Center for Infectious Disease"/>
            <person name="Wu L."/>
            <person name="Ma J."/>
        </authorList>
    </citation>
    <scope>NUCLEOTIDE SEQUENCE [LARGE SCALE GENOMIC DNA]</scope>
    <source>
        <strain evidence="15 16">JCM 6886</strain>
    </source>
</reference>
<evidence type="ECO:0000256" key="3">
    <source>
        <dbReference type="ARBA" id="ARBA00012438"/>
    </source>
</evidence>
<evidence type="ECO:0000256" key="8">
    <source>
        <dbReference type="ARBA" id="ARBA00022777"/>
    </source>
</evidence>
<dbReference type="PANTHER" id="PTHR45436">
    <property type="entry name" value="SENSOR HISTIDINE KINASE YKOH"/>
    <property type="match status" value="1"/>
</dbReference>
<dbReference type="Pfam" id="PF00512">
    <property type="entry name" value="HisKA"/>
    <property type="match status" value="1"/>
</dbReference>
<keyword evidence="6 13" id="KW-0812">Transmembrane</keyword>
<evidence type="ECO:0000256" key="10">
    <source>
        <dbReference type="ARBA" id="ARBA00022989"/>
    </source>
</evidence>